<dbReference type="AlphaFoldDB" id="A0A0X8G8L6"/>
<gene>
    <name evidence="3" type="ORF">Lupro_12515</name>
</gene>
<evidence type="ECO:0000256" key="1">
    <source>
        <dbReference type="ARBA" id="ARBA00022729"/>
    </source>
</evidence>
<name>A0A0X8G8L6_9FLAO</name>
<protein>
    <recommendedName>
        <fullName evidence="2">Doubled CXXCH motif domain-containing protein</fullName>
    </recommendedName>
</protein>
<dbReference type="GO" id="GO:0016491">
    <property type="term" value="F:oxidoreductase activity"/>
    <property type="evidence" value="ECO:0007669"/>
    <property type="project" value="TreeGrafter"/>
</dbReference>
<dbReference type="STRING" id="1622118.Lupro_12515"/>
<dbReference type="Gene3D" id="1.10.720.180">
    <property type="match status" value="1"/>
</dbReference>
<reference evidence="4" key="1">
    <citation type="submission" date="2015-12" db="EMBL/GenBank/DDBJ databases">
        <title>Complete genome sequence of Lutibacter profundus strain LP1.</title>
        <authorList>
            <person name="Wissuwa J."/>
            <person name="Le Moine Bauer S."/>
            <person name="Stokke R."/>
            <person name="Dahle H."/>
            <person name="Steen I.H."/>
        </authorList>
    </citation>
    <scope>NUCLEOTIDE SEQUENCE [LARGE SCALE GENOMIC DNA]</scope>
    <source>
        <strain evidence="4">LP1</strain>
    </source>
</reference>
<accession>A0A0X8G8L6</accession>
<feature type="domain" description="Doubled CXXCH motif" evidence="2">
    <location>
        <begin position="113"/>
        <end position="152"/>
    </location>
</feature>
<dbReference type="Pfam" id="PF09699">
    <property type="entry name" value="Paired_CXXCH_1"/>
    <property type="match status" value="4"/>
</dbReference>
<dbReference type="Gene3D" id="1.10.287.3080">
    <property type="match status" value="1"/>
</dbReference>
<sequence length="356" mass="40405">MKISKKQSVKKLNFNTLKFSGIILFVCLLLTQVNVFSQTKKGEKTCIECHKNTVKKDILHGPTATDCTVCHVSNGAKHPLENVTGFKFLEEGANLCYSCHEETQAEFKKKYIHKPVKKGKCTECHDVHSSNNKNFILEQSPALCFTCHEDFEKAEETAISIHKPSFDGKSCMICHTPHASNQKRLLVENSKQLCLNCHNKTITENDREIANIGKQLDESSHIHKALKKRCTSCHNAHFSNKNKQLLKETYPLGNYAKGLEDNYTLCFNCHDTDLLNLKNTTTATEFRDGDRNLHFLHLNKDKGRTCTNCHDVHSANNTKLIAKTRKFGRWSMPLKFSENENGGTCTGCHKALTYKR</sequence>
<keyword evidence="1" id="KW-0732">Signal</keyword>
<dbReference type="RefSeq" id="WP_068210969.1">
    <property type="nucleotide sequence ID" value="NZ_CP013355.1"/>
</dbReference>
<organism evidence="3 4">
    <name type="scientific">Lutibacter profundi</name>
    <dbReference type="NCBI Taxonomy" id="1622118"/>
    <lineage>
        <taxon>Bacteria</taxon>
        <taxon>Pseudomonadati</taxon>
        <taxon>Bacteroidota</taxon>
        <taxon>Flavobacteriia</taxon>
        <taxon>Flavobacteriales</taxon>
        <taxon>Flavobacteriaceae</taxon>
        <taxon>Lutibacter</taxon>
    </lineage>
</organism>
<evidence type="ECO:0000259" key="2">
    <source>
        <dbReference type="Pfam" id="PF09699"/>
    </source>
</evidence>
<feature type="domain" description="Doubled CXXCH motif" evidence="2">
    <location>
        <begin position="223"/>
        <end position="272"/>
    </location>
</feature>
<feature type="domain" description="Doubled CXXCH motif" evidence="2">
    <location>
        <begin position="60"/>
        <end position="104"/>
    </location>
</feature>
<dbReference type="NCBIfam" id="TIGR01905">
    <property type="entry name" value="paired_CXXCH_1"/>
    <property type="match status" value="3"/>
</dbReference>
<evidence type="ECO:0000313" key="3">
    <source>
        <dbReference type="EMBL" id="AMC12033.1"/>
    </source>
</evidence>
<keyword evidence="4" id="KW-1185">Reference proteome</keyword>
<dbReference type="InterPro" id="IPR036280">
    <property type="entry name" value="Multihaem_cyt_sf"/>
</dbReference>
<proteinExistence type="predicted"/>
<dbReference type="KEGG" id="lut:Lupro_12515"/>
<dbReference type="InterPro" id="IPR010177">
    <property type="entry name" value="Paired_CXXCH_1"/>
</dbReference>
<dbReference type="PANTHER" id="PTHR35038">
    <property type="entry name" value="DISSIMILATORY SULFITE REDUCTASE SIRA"/>
    <property type="match status" value="1"/>
</dbReference>
<dbReference type="Gene3D" id="3.90.10.10">
    <property type="entry name" value="Cytochrome C3"/>
    <property type="match status" value="2"/>
</dbReference>
<dbReference type="Proteomes" id="UP000059672">
    <property type="component" value="Chromosome"/>
</dbReference>
<feature type="domain" description="Doubled CXXCH motif" evidence="2">
    <location>
        <begin position="162"/>
        <end position="201"/>
    </location>
</feature>
<dbReference type="InterPro" id="IPR051829">
    <property type="entry name" value="Multiheme_Cytochr_ET"/>
</dbReference>
<dbReference type="PANTHER" id="PTHR35038:SF6">
    <property type="entry name" value="SURFACE LOCALIZED DECAHEME CYTOCHROME C LIPOPROTEIN"/>
    <property type="match status" value="1"/>
</dbReference>
<dbReference type="EMBL" id="CP013355">
    <property type="protein sequence ID" value="AMC12033.1"/>
    <property type="molecule type" value="Genomic_DNA"/>
</dbReference>
<dbReference type="OrthoDB" id="9814800at2"/>
<evidence type="ECO:0000313" key="4">
    <source>
        <dbReference type="Proteomes" id="UP000059672"/>
    </source>
</evidence>
<dbReference type="SUPFAM" id="SSF48695">
    <property type="entry name" value="Multiheme cytochromes"/>
    <property type="match status" value="1"/>
</dbReference>
<reference evidence="3 4" key="2">
    <citation type="journal article" date="2016" name="Int. J. Syst. Evol. Microbiol.">
        <title>Lutibacter profundi sp. nov., isolated from a deep-sea hydrothermal system on the Arctic Mid-Ocean Ridge and emended description of the genus Lutibacter.</title>
        <authorList>
            <person name="Le Moine Bauer S."/>
            <person name="Roalkvam I."/>
            <person name="Steen I.H."/>
            <person name="Dahle H."/>
        </authorList>
    </citation>
    <scope>NUCLEOTIDE SEQUENCE [LARGE SCALE GENOMIC DNA]</scope>
    <source>
        <strain evidence="3 4">LP1</strain>
    </source>
</reference>